<keyword evidence="2" id="KW-1185">Reference proteome</keyword>
<dbReference type="EMBL" id="VUJX02000006">
    <property type="protein sequence ID" value="KAL0935516.1"/>
    <property type="molecule type" value="Genomic_DNA"/>
</dbReference>
<reference evidence="1 2" key="1">
    <citation type="journal article" date="2020" name="Phytopathology">
        <title>Genome Sequence Resources of Colletotrichum truncatum, C. plurivorum, C. musicola, and C. sojae: Four Species Pathogenic to Soybean (Glycine max).</title>
        <authorList>
            <person name="Rogerio F."/>
            <person name="Boufleur T.R."/>
            <person name="Ciampi-Guillardi M."/>
            <person name="Sukno S.A."/>
            <person name="Thon M.R."/>
            <person name="Massola Junior N.S."/>
            <person name="Baroncelli R."/>
        </authorList>
    </citation>
    <scope>NUCLEOTIDE SEQUENCE [LARGE SCALE GENOMIC DNA]</scope>
    <source>
        <strain evidence="1 2">CMES1059</strain>
    </source>
</reference>
<accession>A0ACC3YUF3</accession>
<name>A0ACC3YUF3_COLTU</name>
<proteinExistence type="predicted"/>
<comment type="caution">
    <text evidence="1">The sequence shown here is derived from an EMBL/GenBank/DDBJ whole genome shotgun (WGS) entry which is preliminary data.</text>
</comment>
<dbReference type="Proteomes" id="UP000805649">
    <property type="component" value="Unassembled WGS sequence"/>
</dbReference>
<organism evidence="1 2">
    <name type="scientific">Colletotrichum truncatum</name>
    <name type="common">Anthracnose fungus</name>
    <name type="synonym">Colletotrichum capsici</name>
    <dbReference type="NCBI Taxonomy" id="5467"/>
    <lineage>
        <taxon>Eukaryota</taxon>
        <taxon>Fungi</taxon>
        <taxon>Dikarya</taxon>
        <taxon>Ascomycota</taxon>
        <taxon>Pezizomycotina</taxon>
        <taxon>Sordariomycetes</taxon>
        <taxon>Hypocreomycetidae</taxon>
        <taxon>Glomerellales</taxon>
        <taxon>Glomerellaceae</taxon>
        <taxon>Colletotrichum</taxon>
        <taxon>Colletotrichum truncatum species complex</taxon>
    </lineage>
</organism>
<sequence length="173" mass="18778">MTEIPAAYRHLFTLIDPLIALWGTSLFLFTPQTVTSSYLPPSYTPAALRDPATSHPASTLTSTTLSASLAEYSLPLHSQIAGHLISNAILSTVLLRTTSDVKVWRVYQLSVLVVDAFLLYGTFSSYALQGRSNPLTWRVEDWGAVAITALAGLARALFLLGLGFPKQQRVKAA</sequence>
<evidence type="ECO:0000313" key="1">
    <source>
        <dbReference type="EMBL" id="KAL0935516.1"/>
    </source>
</evidence>
<gene>
    <name evidence="1" type="ORF">CTRU02_210107</name>
</gene>
<evidence type="ECO:0000313" key="2">
    <source>
        <dbReference type="Proteomes" id="UP000805649"/>
    </source>
</evidence>
<protein>
    <submittedName>
        <fullName evidence="1">Uncharacterized protein</fullName>
    </submittedName>
</protein>